<dbReference type="Proteomes" id="UP000887563">
    <property type="component" value="Unplaced"/>
</dbReference>
<evidence type="ECO:0000313" key="3">
    <source>
        <dbReference type="WBParaSite" id="Minc3s02769g31494"/>
    </source>
</evidence>
<reference evidence="3" key="1">
    <citation type="submission" date="2022-11" db="UniProtKB">
        <authorList>
            <consortium name="WormBaseParasite"/>
        </authorList>
    </citation>
    <scope>IDENTIFICATION</scope>
</reference>
<dbReference type="WBParaSite" id="Minc3s02769g31494">
    <property type="protein sequence ID" value="Minc3s02769g31494"/>
    <property type="gene ID" value="Minc3s02769g31494"/>
</dbReference>
<sequence>MNELKLNSKGEKFEIYKKIYEKYSGKIEEIEKEIEIKVNCGNLCNIAKLGNEGKLEKLRKYIKKLEKEYNFEQILKAEEKCEELDNYLNEGKKLKEKKIEKFCEYFKQKREEILKG</sequence>
<feature type="coiled-coil region" evidence="1">
    <location>
        <begin position="13"/>
        <end position="97"/>
    </location>
</feature>
<proteinExistence type="predicted"/>
<accession>A0A914MUN2</accession>
<evidence type="ECO:0000313" key="2">
    <source>
        <dbReference type="Proteomes" id="UP000887563"/>
    </source>
</evidence>
<dbReference type="AlphaFoldDB" id="A0A914MUN2"/>
<name>A0A914MUN2_MELIC</name>
<evidence type="ECO:0000256" key="1">
    <source>
        <dbReference type="SAM" id="Coils"/>
    </source>
</evidence>
<protein>
    <submittedName>
        <fullName evidence="3">Uncharacterized protein</fullName>
    </submittedName>
</protein>
<keyword evidence="2" id="KW-1185">Reference proteome</keyword>
<organism evidence="2 3">
    <name type="scientific">Meloidogyne incognita</name>
    <name type="common">Southern root-knot nematode worm</name>
    <name type="synonym">Oxyuris incognita</name>
    <dbReference type="NCBI Taxonomy" id="6306"/>
    <lineage>
        <taxon>Eukaryota</taxon>
        <taxon>Metazoa</taxon>
        <taxon>Ecdysozoa</taxon>
        <taxon>Nematoda</taxon>
        <taxon>Chromadorea</taxon>
        <taxon>Rhabditida</taxon>
        <taxon>Tylenchina</taxon>
        <taxon>Tylenchomorpha</taxon>
        <taxon>Tylenchoidea</taxon>
        <taxon>Meloidogynidae</taxon>
        <taxon>Meloidogyninae</taxon>
        <taxon>Meloidogyne</taxon>
        <taxon>Meloidogyne incognita group</taxon>
    </lineage>
</organism>
<keyword evidence="1" id="KW-0175">Coiled coil</keyword>